<reference evidence="2 3" key="1">
    <citation type="submission" date="2016-10" db="EMBL/GenBank/DDBJ databases">
        <authorList>
            <person name="de Groot N.N."/>
        </authorList>
    </citation>
    <scope>NUCLEOTIDE SEQUENCE [LARGE SCALE GENOMIC DNA]</scope>
    <source>
        <strain evidence="2 3">DSM 19886</strain>
    </source>
</reference>
<dbReference type="Gene3D" id="3.90.550.10">
    <property type="entry name" value="Spore Coat Polysaccharide Biosynthesis Protein SpsA, Chain A"/>
    <property type="match status" value="1"/>
</dbReference>
<dbReference type="GO" id="GO:0016779">
    <property type="term" value="F:nucleotidyltransferase activity"/>
    <property type="evidence" value="ECO:0007669"/>
    <property type="project" value="UniProtKB-KW"/>
</dbReference>
<dbReference type="SUPFAM" id="SSF53448">
    <property type="entry name" value="Nucleotide-diphospho-sugar transferases"/>
    <property type="match status" value="1"/>
</dbReference>
<dbReference type="Proteomes" id="UP000199440">
    <property type="component" value="Unassembled WGS sequence"/>
</dbReference>
<dbReference type="RefSeq" id="WP_089884482.1">
    <property type="nucleotide sequence ID" value="NZ_FNGV01000001.1"/>
</dbReference>
<protein>
    <submittedName>
        <fullName evidence="2">Molybdenum cofactor cytidylyltransferase</fullName>
    </submittedName>
</protein>
<dbReference type="InterPro" id="IPR029044">
    <property type="entry name" value="Nucleotide-diphossugar_trans"/>
</dbReference>
<proteinExistence type="predicted"/>
<feature type="domain" description="MobA-like NTP transferase" evidence="1">
    <location>
        <begin position="9"/>
        <end position="170"/>
    </location>
</feature>
<organism evidence="2 3">
    <name type="scientific">Kriegella aquimaris</name>
    <dbReference type="NCBI Taxonomy" id="192904"/>
    <lineage>
        <taxon>Bacteria</taxon>
        <taxon>Pseudomonadati</taxon>
        <taxon>Bacteroidota</taxon>
        <taxon>Flavobacteriia</taxon>
        <taxon>Flavobacteriales</taxon>
        <taxon>Flavobacteriaceae</taxon>
        <taxon>Kriegella</taxon>
    </lineage>
</organism>
<dbReference type="EMBL" id="FNGV01000001">
    <property type="protein sequence ID" value="SDL27914.1"/>
    <property type="molecule type" value="Genomic_DNA"/>
</dbReference>
<sequence length="198" mass="21702">MVNEENMAVLILAAGQSSRMGKIKQLLPWKNTTLLGNAIINAKTISENVFVVLGAFSNEIKNEFGLKEALFIENKNWENGLGSSLAFGIDYIQKSQKDYRAILVTLGDQPLIDGLYLKTIVTSHNDTKKGIIATAYGGRAGVPALFASNYFDRLRKLDSDNGAKTIINSNKNDTLILSPNGKAMDVDTLEDYKKVLNS</sequence>
<keyword evidence="3" id="KW-1185">Reference proteome</keyword>
<dbReference type="AlphaFoldDB" id="A0A1G9ISZ8"/>
<name>A0A1G9ISZ8_9FLAO</name>
<dbReference type="OrthoDB" id="9779263at2"/>
<keyword evidence="2" id="KW-0548">Nucleotidyltransferase</keyword>
<dbReference type="CDD" id="cd04182">
    <property type="entry name" value="GT_2_like_f"/>
    <property type="match status" value="1"/>
</dbReference>
<dbReference type="InterPro" id="IPR025877">
    <property type="entry name" value="MobA-like_NTP_Trfase"/>
</dbReference>
<evidence type="ECO:0000259" key="1">
    <source>
        <dbReference type="Pfam" id="PF12804"/>
    </source>
</evidence>
<dbReference type="PANTHER" id="PTHR43777:SF1">
    <property type="entry name" value="MOLYBDENUM COFACTOR CYTIDYLYLTRANSFERASE"/>
    <property type="match status" value="1"/>
</dbReference>
<gene>
    <name evidence="2" type="ORF">SAMN04488514_101252</name>
</gene>
<dbReference type="PANTHER" id="PTHR43777">
    <property type="entry name" value="MOLYBDENUM COFACTOR CYTIDYLYLTRANSFERASE"/>
    <property type="match status" value="1"/>
</dbReference>
<evidence type="ECO:0000313" key="3">
    <source>
        <dbReference type="Proteomes" id="UP000199440"/>
    </source>
</evidence>
<evidence type="ECO:0000313" key="2">
    <source>
        <dbReference type="EMBL" id="SDL27914.1"/>
    </source>
</evidence>
<keyword evidence="2" id="KW-0808">Transferase</keyword>
<dbReference type="STRING" id="192904.SAMN04488514_101252"/>
<dbReference type="Pfam" id="PF12804">
    <property type="entry name" value="NTP_transf_3"/>
    <property type="match status" value="1"/>
</dbReference>
<accession>A0A1G9ISZ8</accession>